<dbReference type="InterPro" id="IPR038071">
    <property type="entry name" value="UROD/MetE-like_sf"/>
</dbReference>
<sequence length="193" mass="21405">MTQEAVDQLVRVERMNVPTGDFVRSIHGRGLSGSPPWFDDVWNGVFDRIGRLGGAVPQDVELGFHLCYSDYQHQRQVELADASTLVRMADAFTAVVPRRIDFLHLPVREDVDAGRYLAPLADLALDPATELYLGLITDRDGTDSAFSRIATARRHIATFGIATECGIGRTPVESVPPLLQIHRDASARRRPDE</sequence>
<dbReference type="SUPFAM" id="SSF51726">
    <property type="entry name" value="UROD/MetE-like"/>
    <property type="match status" value="1"/>
</dbReference>
<accession>A0A511D159</accession>
<dbReference type="RefSeq" id="WP_051232016.1">
    <property type="nucleotide sequence ID" value="NZ_AUII01000001.1"/>
</dbReference>
<dbReference type="STRING" id="1123024.GCA_000423625_00194"/>
<reference evidence="1 2" key="1">
    <citation type="submission" date="2019-07" db="EMBL/GenBank/DDBJ databases">
        <title>Whole genome shotgun sequence of Pseudonocardia asaccharolytica NBRC 16224.</title>
        <authorList>
            <person name="Hosoyama A."/>
            <person name="Uohara A."/>
            <person name="Ohji S."/>
            <person name="Ichikawa N."/>
        </authorList>
    </citation>
    <scope>NUCLEOTIDE SEQUENCE [LARGE SCALE GENOMIC DNA]</scope>
    <source>
        <strain evidence="1 2">NBRC 16224</strain>
    </source>
</reference>
<gene>
    <name evidence="1" type="ORF">PA7_23530</name>
</gene>
<evidence type="ECO:0000313" key="1">
    <source>
        <dbReference type="EMBL" id="GEL18516.1"/>
    </source>
</evidence>
<dbReference type="AlphaFoldDB" id="A0A511D159"/>
<evidence type="ECO:0000313" key="2">
    <source>
        <dbReference type="Proteomes" id="UP000321328"/>
    </source>
</evidence>
<name>A0A511D159_9PSEU</name>
<organism evidence="1 2">
    <name type="scientific">Pseudonocardia asaccharolytica DSM 44247 = NBRC 16224</name>
    <dbReference type="NCBI Taxonomy" id="1123024"/>
    <lineage>
        <taxon>Bacteria</taxon>
        <taxon>Bacillati</taxon>
        <taxon>Actinomycetota</taxon>
        <taxon>Actinomycetes</taxon>
        <taxon>Pseudonocardiales</taxon>
        <taxon>Pseudonocardiaceae</taxon>
        <taxon>Pseudonocardia</taxon>
    </lineage>
</organism>
<proteinExistence type="predicted"/>
<comment type="caution">
    <text evidence="1">The sequence shown here is derived from an EMBL/GenBank/DDBJ whole genome shotgun (WGS) entry which is preliminary data.</text>
</comment>
<protein>
    <submittedName>
        <fullName evidence="1">Uncharacterized protein</fullName>
    </submittedName>
</protein>
<dbReference type="Proteomes" id="UP000321328">
    <property type="component" value="Unassembled WGS sequence"/>
</dbReference>
<dbReference type="Gene3D" id="3.20.20.210">
    <property type="match status" value="1"/>
</dbReference>
<keyword evidence="2" id="KW-1185">Reference proteome</keyword>
<dbReference type="OrthoDB" id="4504900at2"/>
<dbReference type="EMBL" id="BJVI01000021">
    <property type="protein sequence ID" value="GEL18516.1"/>
    <property type="molecule type" value="Genomic_DNA"/>
</dbReference>